<keyword evidence="2" id="KW-1133">Transmembrane helix</keyword>
<keyword evidence="3" id="KW-0732">Signal</keyword>
<sequence length="417" mass="44130">MRSLSIALLAAASALAQSVIDYTKLPDCARQCAVLQQAEGSCVPPAAPVTNQATYQSCVCQSTLLTTLHSSGFPCQQNLQGQQICAAADANKISQYYIGLCNGPVVQPSGTTMTTQATTTGTATAAASSGTNAAAGVQPRPTDNYDWFASHWKWVVMVIVIFVAIVFFWVGGIFLRRHYHRKHEAERANMAARDAPYNPPIDPSTPGSNRSALGKEITPPPMTMSGGRSGMAMDGGVGGIAPPRGPPKLRSRSNTLRSLGTGNGSKTSLPPPVVWGPHQHQAYANTNNGNNSPGNSVPPSPTVPVAPPNQVFRNRDAMNSEPRFVHFKATPKDISAQPTDYSPQQGTPGPANWNPSTAGADIIRPDTAPVPAVSENHALNKAQVLNAMPNDPALNPRAEPQSAEFFQATPKKLTKKL</sequence>
<protein>
    <recommendedName>
        <fullName evidence="6">Extracellular membrane protein CFEM domain-containing protein</fullName>
    </recommendedName>
</protein>
<feature type="transmembrane region" description="Helical" evidence="2">
    <location>
        <begin position="154"/>
        <end position="175"/>
    </location>
</feature>
<reference evidence="4" key="1">
    <citation type="journal article" date="2020" name="Stud. Mycol.">
        <title>101 Dothideomycetes genomes: a test case for predicting lifestyles and emergence of pathogens.</title>
        <authorList>
            <person name="Haridas S."/>
            <person name="Albert R."/>
            <person name="Binder M."/>
            <person name="Bloem J."/>
            <person name="Labutti K."/>
            <person name="Salamov A."/>
            <person name="Andreopoulos B."/>
            <person name="Baker S."/>
            <person name="Barry K."/>
            <person name="Bills G."/>
            <person name="Bluhm B."/>
            <person name="Cannon C."/>
            <person name="Castanera R."/>
            <person name="Culley D."/>
            <person name="Daum C."/>
            <person name="Ezra D."/>
            <person name="Gonzalez J."/>
            <person name="Henrissat B."/>
            <person name="Kuo A."/>
            <person name="Liang C."/>
            <person name="Lipzen A."/>
            <person name="Lutzoni F."/>
            <person name="Magnuson J."/>
            <person name="Mondo S."/>
            <person name="Nolan M."/>
            <person name="Ohm R."/>
            <person name="Pangilinan J."/>
            <person name="Park H.-J."/>
            <person name="Ramirez L."/>
            <person name="Alfaro M."/>
            <person name="Sun H."/>
            <person name="Tritt A."/>
            <person name="Yoshinaga Y."/>
            <person name="Zwiers L.-H."/>
            <person name="Turgeon B."/>
            <person name="Goodwin S."/>
            <person name="Spatafora J."/>
            <person name="Crous P."/>
            <person name="Grigoriev I."/>
        </authorList>
    </citation>
    <scope>NUCLEOTIDE SEQUENCE</scope>
    <source>
        <strain evidence="4">CBS 207.26</strain>
    </source>
</reference>
<feature type="compositionally biased region" description="Gly residues" evidence="1">
    <location>
        <begin position="227"/>
        <end position="239"/>
    </location>
</feature>
<dbReference type="Proteomes" id="UP000800200">
    <property type="component" value="Unassembled WGS sequence"/>
</dbReference>
<feature type="region of interest" description="Disordered" evidence="1">
    <location>
        <begin position="190"/>
        <end position="306"/>
    </location>
</feature>
<name>A0A6A6DT86_9PEZI</name>
<feature type="compositionally biased region" description="Low complexity" evidence="1">
    <location>
        <begin position="284"/>
        <end position="295"/>
    </location>
</feature>
<dbReference type="OrthoDB" id="5426355at2759"/>
<feature type="region of interest" description="Disordered" evidence="1">
    <location>
        <begin position="387"/>
        <end position="417"/>
    </location>
</feature>
<keyword evidence="2" id="KW-0812">Transmembrane</keyword>
<organism evidence="4 5">
    <name type="scientific">Zopfia rhizophila CBS 207.26</name>
    <dbReference type="NCBI Taxonomy" id="1314779"/>
    <lineage>
        <taxon>Eukaryota</taxon>
        <taxon>Fungi</taxon>
        <taxon>Dikarya</taxon>
        <taxon>Ascomycota</taxon>
        <taxon>Pezizomycotina</taxon>
        <taxon>Dothideomycetes</taxon>
        <taxon>Dothideomycetes incertae sedis</taxon>
        <taxon>Zopfiaceae</taxon>
        <taxon>Zopfia</taxon>
    </lineage>
</organism>
<feature type="signal peptide" evidence="3">
    <location>
        <begin position="1"/>
        <end position="16"/>
    </location>
</feature>
<feature type="compositionally biased region" description="Pro residues" evidence="1">
    <location>
        <begin position="296"/>
        <end position="306"/>
    </location>
</feature>
<dbReference type="AlphaFoldDB" id="A0A6A6DT86"/>
<dbReference type="EMBL" id="ML994652">
    <property type="protein sequence ID" value="KAF2181602.1"/>
    <property type="molecule type" value="Genomic_DNA"/>
</dbReference>
<evidence type="ECO:0000256" key="3">
    <source>
        <dbReference type="SAM" id="SignalP"/>
    </source>
</evidence>
<proteinExistence type="predicted"/>
<accession>A0A6A6DT86</accession>
<evidence type="ECO:0000256" key="1">
    <source>
        <dbReference type="SAM" id="MobiDB-lite"/>
    </source>
</evidence>
<evidence type="ECO:0008006" key="6">
    <source>
        <dbReference type="Google" id="ProtNLM"/>
    </source>
</evidence>
<keyword evidence="2" id="KW-0472">Membrane</keyword>
<feature type="compositionally biased region" description="Polar residues" evidence="1">
    <location>
        <begin position="252"/>
        <end position="268"/>
    </location>
</feature>
<evidence type="ECO:0000256" key="2">
    <source>
        <dbReference type="SAM" id="Phobius"/>
    </source>
</evidence>
<evidence type="ECO:0000313" key="4">
    <source>
        <dbReference type="EMBL" id="KAF2181602.1"/>
    </source>
</evidence>
<keyword evidence="5" id="KW-1185">Reference proteome</keyword>
<evidence type="ECO:0000313" key="5">
    <source>
        <dbReference type="Proteomes" id="UP000800200"/>
    </source>
</evidence>
<gene>
    <name evidence="4" type="ORF">K469DRAFT_260696</name>
</gene>
<feature type="chain" id="PRO_5025665709" description="Extracellular membrane protein CFEM domain-containing protein" evidence="3">
    <location>
        <begin position="17"/>
        <end position="417"/>
    </location>
</feature>